<dbReference type="RefSeq" id="WP_171815974.1">
    <property type="nucleotide sequence ID" value="NZ_HG966617.1"/>
</dbReference>
<dbReference type="PROSITE" id="PS01124">
    <property type="entry name" value="HTH_ARAC_FAMILY_2"/>
    <property type="match status" value="1"/>
</dbReference>
<keyword evidence="4" id="KW-0238">DNA-binding</keyword>
<keyword evidence="5" id="KW-1185">Reference proteome</keyword>
<keyword evidence="2" id="KW-0804">Transcription</keyword>
<dbReference type="Pfam" id="PF12833">
    <property type="entry name" value="HTH_18"/>
    <property type="match status" value="1"/>
</dbReference>
<reference evidence="4 5" key="1">
    <citation type="journal article" date="2014" name="Front. Genet.">
        <title>Genome and metabolic network of "Candidatus Phaeomarinobacter ectocarpi" Ec32, a new candidate genus of Alphaproteobacteria frequently associated with brown algae.</title>
        <authorList>
            <person name="Dittami S.M."/>
            <person name="Barbeyron T."/>
            <person name="Boyen C."/>
            <person name="Cambefort J."/>
            <person name="Collet G."/>
            <person name="Delage L."/>
            <person name="Gobet A."/>
            <person name="Groisillier A."/>
            <person name="Leblanc C."/>
            <person name="Michel G."/>
            <person name="Scornet D."/>
            <person name="Siegel A."/>
            <person name="Tapia J.E."/>
            <person name="Tonon T."/>
        </authorList>
    </citation>
    <scope>NUCLEOTIDE SEQUENCE [LARGE SCALE GENOMIC DNA]</scope>
    <source>
        <strain evidence="4 5">Ec32</strain>
    </source>
</reference>
<gene>
    <name evidence="4" type="ORF">BN1012_Phect1035</name>
</gene>
<organism evidence="4 5">
    <name type="scientific">Candidatus Phaeomarinibacter ectocarpi</name>
    <dbReference type="NCBI Taxonomy" id="1458461"/>
    <lineage>
        <taxon>Bacteria</taxon>
        <taxon>Pseudomonadati</taxon>
        <taxon>Pseudomonadota</taxon>
        <taxon>Alphaproteobacteria</taxon>
        <taxon>Hyphomicrobiales</taxon>
        <taxon>Parvibaculaceae</taxon>
        <taxon>Candidatus Phaeomarinibacter</taxon>
    </lineage>
</organism>
<evidence type="ECO:0000313" key="4">
    <source>
        <dbReference type="EMBL" id="CDO59249.1"/>
    </source>
</evidence>
<dbReference type="InterPro" id="IPR009057">
    <property type="entry name" value="Homeodomain-like_sf"/>
</dbReference>
<accession>X5MEJ6</accession>
<dbReference type="AlphaFoldDB" id="X5MEJ6"/>
<dbReference type="GO" id="GO:0043565">
    <property type="term" value="F:sequence-specific DNA binding"/>
    <property type="evidence" value="ECO:0007669"/>
    <property type="project" value="InterPro"/>
</dbReference>
<dbReference type="STRING" id="1458461.BN1012_Phect1035"/>
<dbReference type="EMBL" id="HG966617">
    <property type="protein sequence ID" value="CDO59249.1"/>
    <property type="molecule type" value="Genomic_DNA"/>
</dbReference>
<dbReference type="Gene3D" id="1.10.10.60">
    <property type="entry name" value="Homeodomain-like"/>
    <property type="match status" value="1"/>
</dbReference>
<dbReference type="PATRIC" id="fig|1458461.3.peg.1035"/>
<dbReference type="InterPro" id="IPR018060">
    <property type="entry name" value="HTH_AraC"/>
</dbReference>
<evidence type="ECO:0000256" key="1">
    <source>
        <dbReference type="ARBA" id="ARBA00023015"/>
    </source>
</evidence>
<dbReference type="KEGG" id="pect:BN1012_Phect1035"/>
<evidence type="ECO:0000313" key="5">
    <source>
        <dbReference type="Proteomes" id="UP000032160"/>
    </source>
</evidence>
<protein>
    <submittedName>
        <fullName evidence="4">AraC-type DNA-binding domain-containing proteins</fullName>
    </submittedName>
</protein>
<name>X5MEJ6_9HYPH</name>
<dbReference type="HOGENOM" id="CLU_879183_0_0_5"/>
<feature type="domain" description="HTH araC/xylS-type" evidence="3">
    <location>
        <begin position="169"/>
        <end position="256"/>
    </location>
</feature>
<keyword evidence="1" id="KW-0805">Transcription regulation</keyword>
<dbReference type="GO" id="GO:0003700">
    <property type="term" value="F:DNA-binding transcription factor activity"/>
    <property type="evidence" value="ECO:0007669"/>
    <property type="project" value="InterPro"/>
</dbReference>
<evidence type="ECO:0000256" key="2">
    <source>
        <dbReference type="ARBA" id="ARBA00023163"/>
    </source>
</evidence>
<sequence>MKPVSKLQLPPSPLSGCVFAAIFRDTRGAALPDEDRVSYFPASPLVTLTLVRTGKLYMLPTGRDWHDISDLTPLPRLSATPPTDVPISSWAPDDIEAISFGIYPDAWVQLGGDTGFSHIPPGLKAAVDAFDAHDDVDQGWAAFSTALAKTWSAQRRSWPAVTSISDWVRGLMVRTLTSGRGKSLRSLERRLKRASGHTRRTLDFHASFDNLHRVFYQHPKSPLAEIAVEAGYSDQSHMGRAVRRATGFSPAHLNRRIDTDEAFWCYRVLGERF</sequence>
<proteinExistence type="predicted"/>
<evidence type="ECO:0000259" key="3">
    <source>
        <dbReference type="PROSITE" id="PS01124"/>
    </source>
</evidence>
<dbReference type="SUPFAM" id="SSF46689">
    <property type="entry name" value="Homeodomain-like"/>
    <property type="match status" value="1"/>
</dbReference>
<dbReference type="Proteomes" id="UP000032160">
    <property type="component" value="Chromosome I"/>
</dbReference>